<reference evidence="2 3" key="1">
    <citation type="submission" date="2023-12" db="EMBL/GenBank/DDBJ databases">
        <title>A high-quality genome assembly for Dillenia turbinata (Dilleniales).</title>
        <authorList>
            <person name="Chanderbali A."/>
        </authorList>
    </citation>
    <scope>NUCLEOTIDE SEQUENCE [LARGE SCALE GENOMIC DNA]</scope>
    <source>
        <strain evidence="2">LSX21</strain>
        <tissue evidence="2">Leaf</tissue>
    </source>
</reference>
<feature type="domain" description="YqaJ viral recombinase" evidence="1">
    <location>
        <begin position="142"/>
        <end position="281"/>
    </location>
</feature>
<name>A0AAN8VFJ7_9MAGN</name>
<dbReference type="PANTHER" id="PTHR46609">
    <property type="entry name" value="EXONUCLEASE, PHAGE-TYPE/RECB, C-TERMINAL DOMAIN-CONTAINING PROTEIN"/>
    <property type="match status" value="1"/>
</dbReference>
<evidence type="ECO:0000259" key="1">
    <source>
        <dbReference type="Pfam" id="PF09588"/>
    </source>
</evidence>
<organism evidence="2 3">
    <name type="scientific">Dillenia turbinata</name>
    <dbReference type="NCBI Taxonomy" id="194707"/>
    <lineage>
        <taxon>Eukaryota</taxon>
        <taxon>Viridiplantae</taxon>
        <taxon>Streptophyta</taxon>
        <taxon>Embryophyta</taxon>
        <taxon>Tracheophyta</taxon>
        <taxon>Spermatophyta</taxon>
        <taxon>Magnoliopsida</taxon>
        <taxon>eudicotyledons</taxon>
        <taxon>Gunneridae</taxon>
        <taxon>Pentapetalae</taxon>
        <taxon>Dilleniales</taxon>
        <taxon>Dilleniaceae</taxon>
        <taxon>Dillenia</taxon>
    </lineage>
</organism>
<keyword evidence="3" id="KW-1185">Reference proteome</keyword>
<proteinExistence type="predicted"/>
<dbReference type="InterPro" id="IPR011335">
    <property type="entry name" value="Restrct_endonuc-II-like"/>
</dbReference>
<dbReference type="InterPro" id="IPR051703">
    <property type="entry name" value="NF-kappa-B_Signaling_Reg"/>
</dbReference>
<dbReference type="EMBL" id="JBAMMX010000009">
    <property type="protein sequence ID" value="KAK6933340.1"/>
    <property type="molecule type" value="Genomic_DNA"/>
</dbReference>
<evidence type="ECO:0000313" key="3">
    <source>
        <dbReference type="Proteomes" id="UP001370490"/>
    </source>
</evidence>
<dbReference type="Pfam" id="PF09588">
    <property type="entry name" value="YqaJ"/>
    <property type="match status" value="1"/>
</dbReference>
<sequence length="465" mass="52866">MWTPNTITCELKICAALQCKNLSNGIFFLELLCTAEPGVVNWNPVTKGESSMALATNKEFASHAFLTVWLLKHYKFQKGYSLNYLVLNPCKRSYSSQTGSSIQISSHSPQRNPSYNDHLSKAFNGETYSVLKASSLQHWFKNWQEKRKQKLTASTFGAALGFWPRRRVQLWLEKIGAIEPFSGNLATCWNNIHEEEALEKYKLITGNAILFPEFQVYGKANAEDDWLAASPDGVVANLVYGLPLGGVLEIKCPFFNGNMSMAYPCKKLPIYYVPQAQGLMEILDRDWMDFYCWTLKGSSLIRVHRNEHYWDLVNIALSDFWWKHVQPAKELYSKYTIIDPLVELKSLKPEPRHELWSSIIYETYFSSMRLHEINPASVKGEMFHFFGSSGMLLEARNVDCRPREGSGDGDFGEANEGSLSGNSVEISSSFKLVAAVLPQSFWCCIEDPKRKDVLGRCYKAEMALI</sequence>
<dbReference type="Gene3D" id="3.90.320.10">
    <property type="match status" value="1"/>
</dbReference>
<accession>A0AAN8VFJ7</accession>
<dbReference type="SUPFAM" id="SSF52980">
    <property type="entry name" value="Restriction endonuclease-like"/>
    <property type="match status" value="1"/>
</dbReference>
<protein>
    <submittedName>
        <fullName evidence="2">YqaJ viral recombinase</fullName>
    </submittedName>
</protein>
<comment type="caution">
    <text evidence="2">The sequence shown here is derived from an EMBL/GenBank/DDBJ whole genome shotgun (WGS) entry which is preliminary data.</text>
</comment>
<dbReference type="Proteomes" id="UP001370490">
    <property type="component" value="Unassembled WGS sequence"/>
</dbReference>
<dbReference type="InterPro" id="IPR011604">
    <property type="entry name" value="PDDEXK-like_dom_sf"/>
</dbReference>
<dbReference type="GO" id="GO:0006281">
    <property type="term" value="P:DNA repair"/>
    <property type="evidence" value="ECO:0007669"/>
    <property type="project" value="UniProtKB-ARBA"/>
</dbReference>
<dbReference type="CDD" id="cd22343">
    <property type="entry name" value="PDDEXK_lambda_exonuclease-like"/>
    <property type="match status" value="1"/>
</dbReference>
<dbReference type="PANTHER" id="PTHR46609:SF4">
    <property type="entry name" value="RESTRICTION ENDONUCLEASE, TYPE II-LIKE SUPERFAMILY PROTEIN"/>
    <property type="match status" value="1"/>
</dbReference>
<evidence type="ECO:0000313" key="2">
    <source>
        <dbReference type="EMBL" id="KAK6933340.1"/>
    </source>
</evidence>
<gene>
    <name evidence="2" type="ORF">RJ641_036234</name>
</gene>
<dbReference type="InterPro" id="IPR019080">
    <property type="entry name" value="YqaJ_viral_recombinase"/>
</dbReference>
<dbReference type="AlphaFoldDB" id="A0AAN8VFJ7"/>